<protein>
    <submittedName>
        <fullName evidence="1">Uncharacterized protein</fullName>
    </submittedName>
</protein>
<dbReference type="Proteomes" id="UP001549110">
    <property type="component" value="Unassembled WGS sequence"/>
</dbReference>
<organism evidence="1 2">
    <name type="scientific">Phenylobacterium koreense</name>
    <dbReference type="NCBI Taxonomy" id="266125"/>
    <lineage>
        <taxon>Bacteria</taxon>
        <taxon>Pseudomonadati</taxon>
        <taxon>Pseudomonadota</taxon>
        <taxon>Alphaproteobacteria</taxon>
        <taxon>Caulobacterales</taxon>
        <taxon>Caulobacteraceae</taxon>
        <taxon>Phenylobacterium</taxon>
    </lineage>
</organism>
<reference evidence="1 2" key="1">
    <citation type="submission" date="2024-06" db="EMBL/GenBank/DDBJ databases">
        <title>Genomic Encyclopedia of Type Strains, Phase IV (KMG-IV): sequencing the most valuable type-strain genomes for metagenomic binning, comparative biology and taxonomic classification.</title>
        <authorList>
            <person name="Goeker M."/>
        </authorList>
    </citation>
    <scope>NUCLEOTIDE SEQUENCE [LARGE SCALE GENOMIC DNA]</scope>
    <source>
        <strain evidence="1 2">DSM 17809</strain>
    </source>
</reference>
<gene>
    <name evidence="1" type="ORF">ABID41_001586</name>
</gene>
<proteinExistence type="predicted"/>
<dbReference type="EMBL" id="JBEPLU010000001">
    <property type="protein sequence ID" value="MET3526491.1"/>
    <property type="molecule type" value="Genomic_DNA"/>
</dbReference>
<keyword evidence="2" id="KW-1185">Reference proteome</keyword>
<dbReference type="RefSeq" id="WP_331932379.1">
    <property type="nucleotide sequence ID" value="NZ_JBEPLU010000001.1"/>
</dbReference>
<name>A0ABV2EIP9_9CAUL</name>
<comment type="caution">
    <text evidence="1">The sequence shown here is derived from an EMBL/GenBank/DDBJ whole genome shotgun (WGS) entry which is preliminary data.</text>
</comment>
<evidence type="ECO:0000313" key="1">
    <source>
        <dbReference type="EMBL" id="MET3526491.1"/>
    </source>
</evidence>
<accession>A0ABV2EIP9</accession>
<evidence type="ECO:0000313" key="2">
    <source>
        <dbReference type="Proteomes" id="UP001549110"/>
    </source>
</evidence>
<sequence length="134" mass="15103">MKLSKEALMGDWLRELADARASVVDLHPDRKTMDSRVAVGRAIRVRDEVAAFESRWPAPPQPDAMLPGFTWSQLERQLADLADNPVKANMATELVSALRKMSRFKPPEMVLREILCTSWALLDEGFQPPDDSDL</sequence>